<dbReference type="RefSeq" id="WP_376829640.1">
    <property type="nucleotide sequence ID" value="NZ_JBHLWR010000006.1"/>
</dbReference>
<sequence length="330" mass="32902">MRNLITDVAGVKVGNASDRRAATGVTAVVFDAPATASVAALGGGPGARETDLLSPEMTVQQVDAILLSGGSAFGLAAADGAMTELAARGRGFQVGAARIPIVPQAICFDLLNGGDKAWGDAPPYRDLGRAAVAAADVTFRLGSHGAGLGATTAEVKGGLGSASAVTASGHTVGAIVVVNAVGSALVNGGPHFWAAPFERDGEFGGLGWPADVGAARLTTPLKGVAAGANTTIAVVATDAALDKAQAKRVAFSAHDGFARAIRPAHTPLDGDIVFSAATGRRPLGDPVAALTELCVAAADVMARAVARGVYHAEALPFPGAAPSWRDRFGR</sequence>
<organism evidence="2 3">
    <name type="scientific">Camelimonas abortus</name>
    <dbReference type="NCBI Taxonomy" id="1017184"/>
    <lineage>
        <taxon>Bacteria</taxon>
        <taxon>Pseudomonadati</taxon>
        <taxon>Pseudomonadota</taxon>
        <taxon>Alphaproteobacteria</taxon>
        <taxon>Hyphomicrobiales</taxon>
        <taxon>Chelatococcaceae</taxon>
        <taxon>Camelimonas</taxon>
    </lineage>
</organism>
<proteinExistence type="inferred from homology"/>
<evidence type="ECO:0000313" key="3">
    <source>
        <dbReference type="Proteomes" id="UP001595536"/>
    </source>
</evidence>
<keyword evidence="3" id="KW-1185">Reference proteome</keyword>
<dbReference type="Gene3D" id="3.60.70.12">
    <property type="entry name" value="L-amino peptidase D-ALA esterase/amidase"/>
    <property type="match status" value="1"/>
</dbReference>
<dbReference type="CDD" id="cd02252">
    <property type="entry name" value="nylC_like"/>
    <property type="match status" value="1"/>
</dbReference>
<dbReference type="SUPFAM" id="SSF56266">
    <property type="entry name" value="DmpA/ArgJ-like"/>
    <property type="match status" value="1"/>
</dbReference>
<gene>
    <name evidence="2" type="ORF">ACFOEX_04505</name>
</gene>
<evidence type="ECO:0000313" key="2">
    <source>
        <dbReference type="EMBL" id="MFC3265628.1"/>
    </source>
</evidence>
<dbReference type="PANTHER" id="PTHR36512">
    <property type="entry name" value="D-AMINOPEPTIDASE"/>
    <property type="match status" value="1"/>
</dbReference>
<dbReference type="Proteomes" id="UP001595536">
    <property type="component" value="Unassembled WGS sequence"/>
</dbReference>
<evidence type="ECO:0000256" key="1">
    <source>
        <dbReference type="ARBA" id="ARBA00007068"/>
    </source>
</evidence>
<dbReference type="Pfam" id="PF03576">
    <property type="entry name" value="Peptidase_S58"/>
    <property type="match status" value="1"/>
</dbReference>
<comment type="caution">
    <text evidence="2">The sequence shown here is derived from an EMBL/GenBank/DDBJ whole genome shotgun (WGS) entry which is preliminary data.</text>
</comment>
<accession>A0ABV7LCY6</accession>
<name>A0ABV7LCY6_9HYPH</name>
<protein>
    <submittedName>
        <fullName evidence="2">P1 family peptidase</fullName>
    </submittedName>
</protein>
<dbReference type="PANTHER" id="PTHR36512:SF3">
    <property type="entry name" value="BLR5678 PROTEIN"/>
    <property type="match status" value="1"/>
</dbReference>
<comment type="similarity">
    <text evidence="1">Belongs to the peptidase S58 family.</text>
</comment>
<dbReference type="EMBL" id="JBHRUV010000018">
    <property type="protein sequence ID" value="MFC3265628.1"/>
    <property type="molecule type" value="Genomic_DNA"/>
</dbReference>
<dbReference type="InterPro" id="IPR016117">
    <property type="entry name" value="ArgJ-like_dom_sf"/>
</dbReference>
<reference evidence="3" key="1">
    <citation type="journal article" date="2019" name="Int. J. Syst. Evol. Microbiol.">
        <title>The Global Catalogue of Microorganisms (GCM) 10K type strain sequencing project: providing services to taxonomists for standard genome sequencing and annotation.</title>
        <authorList>
            <consortium name="The Broad Institute Genomics Platform"/>
            <consortium name="The Broad Institute Genome Sequencing Center for Infectious Disease"/>
            <person name="Wu L."/>
            <person name="Ma J."/>
        </authorList>
    </citation>
    <scope>NUCLEOTIDE SEQUENCE [LARGE SCALE GENOMIC DNA]</scope>
    <source>
        <strain evidence="3">CCM 7941</strain>
    </source>
</reference>
<dbReference type="InterPro" id="IPR005321">
    <property type="entry name" value="Peptidase_S58_DmpA"/>
</dbReference>